<feature type="transmembrane region" description="Helical" evidence="7">
    <location>
        <begin position="104"/>
        <end position="122"/>
    </location>
</feature>
<dbReference type="PANTHER" id="PTHR42810">
    <property type="entry name" value="PURINE PERMEASE C1399.01C-RELATED"/>
    <property type="match status" value="1"/>
</dbReference>
<feature type="transmembrane region" description="Helical" evidence="7">
    <location>
        <begin position="128"/>
        <end position="150"/>
    </location>
</feature>
<dbReference type="GO" id="GO:0042907">
    <property type="term" value="F:xanthine transmembrane transporter activity"/>
    <property type="evidence" value="ECO:0007669"/>
    <property type="project" value="TreeGrafter"/>
</dbReference>
<keyword evidence="4 7" id="KW-0812">Transmembrane</keyword>
<dbReference type="GO" id="GO:0005886">
    <property type="term" value="C:plasma membrane"/>
    <property type="evidence" value="ECO:0007669"/>
    <property type="project" value="TreeGrafter"/>
</dbReference>
<feature type="transmembrane region" description="Helical" evidence="7">
    <location>
        <begin position="346"/>
        <end position="366"/>
    </location>
</feature>
<evidence type="ECO:0000256" key="6">
    <source>
        <dbReference type="ARBA" id="ARBA00023136"/>
    </source>
</evidence>
<feature type="transmembrane region" description="Helical" evidence="7">
    <location>
        <begin position="191"/>
        <end position="212"/>
    </location>
</feature>
<evidence type="ECO:0000313" key="9">
    <source>
        <dbReference type="Proteomes" id="UP001305702"/>
    </source>
</evidence>
<comment type="similarity">
    <text evidence="2">Belongs to the nucleobase:cation symporter-2 (NCS2) (TC 2.A.40) family.</text>
</comment>
<feature type="transmembrane region" description="Helical" evidence="7">
    <location>
        <begin position="403"/>
        <end position="422"/>
    </location>
</feature>
<gene>
    <name evidence="8" type="ORF">MJA45_26930</name>
</gene>
<feature type="transmembrane region" description="Helical" evidence="7">
    <location>
        <begin position="378"/>
        <end position="397"/>
    </location>
</feature>
<dbReference type="NCBIfam" id="NF037981">
    <property type="entry name" value="NCS2_1"/>
    <property type="match status" value="1"/>
</dbReference>
<evidence type="ECO:0000256" key="7">
    <source>
        <dbReference type="SAM" id="Phobius"/>
    </source>
</evidence>
<reference evidence="8 9" key="1">
    <citation type="submission" date="2022-02" db="EMBL/GenBank/DDBJ databases">
        <title>Paenibacillus sp. MBLB1776 Whole Genome Shotgun Sequencing.</title>
        <authorList>
            <person name="Hwang C.Y."/>
            <person name="Cho E.-S."/>
            <person name="Seo M.-J."/>
        </authorList>
    </citation>
    <scope>NUCLEOTIDE SEQUENCE [LARGE SCALE GENOMIC DNA]</scope>
    <source>
        <strain evidence="8 9">MBLB1776</strain>
    </source>
</reference>
<evidence type="ECO:0000256" key="2">
    <source>
        <dbReference type="ARBA" id="ARBA00008821"/>
    </source>
</evidence>
<sequence length="439" mass="45702">MNTKTLAADTAGSLQWLVFLLANALALPIVIGDIYQLSPVEVAGLMQRTFFVVGLASLLQGLVGHRLPVVDGPAGIWLGVFVILGGLARSHGTDPYETLRSLEGSMLLAGALLIAVSAAGLFGRFLFLFTPLVTGAFLMLLSLQLSGVFLKGTLGVSDDGTGLQAGPAAAGLGIFLLVLSFSLWGKGWWKSYAVLIGILAGWAVFAVFGWVGEPLPLTGLFRLPEGLAWGMPRLDAGTAVSSVLVALVLLSNLVASFEAVKQAMPERGTEDDLRKLNRGGLMAGVNTALSALISTVGMVPLSVSAGFIRMTGQKRMGPFLAASAGLCVLSLFPVITSGLARLPGPVAYAALLSTFAQMFGLGLSTVLRDRLDQRRLSILGLTLSLGAAVLFLPPQTFQALPPVLQPILGNGLLVSMLLSMLLEQLWRPAAAEGNGGSAA</sequence>
<evidence type="ECO:0000313" key="8">
    <source>
        <dbReference type="EMBL" id="WNQ11192.1"/>
    </source>
</evidence>
<comment type="subcellular location">
    <subcellularLocation>
        <location evidence="1">Membrane</location>
        <topology evidence="1">Multi-pass membrane protein</topology>
    </subcellularLocation>
</comment>
<keyword evidence="3" id="KW-0813">Transport</keyword>
<dbReference type="PANTHER" id="PTHR42810:SF1">
    <property type="entry name" value="PURINE PERMEASE YWDJ-RELATED"/>
    <property type="match status" value="1"/>
</dbReference>
<name>A0AA96LGR3_9BACL</name>
<keyword evidence="9" id="KW-1185">Reference proteome</keyword>
<dbReference type="InterPro" id="IPR006043">
    <property type="entry name" value="NCS2"/>
</dbReference>
<dbReference type="KEGG" id="paun:MJA45_26930"/>
<keyword evidence="6 7" id="KW-0472">Membrane</keyword>
<organism evidence="8 9">
    <name type="scientific">Paenibacillus aurantius</name>
    <dbReference type="NCBI Taxonomy" id="2918900"/>
    <lineage>
        <taxon>Bacteria</taxon>
        <taxon>Bacillati</taxon>
        <taxon>Bacillota</taxon>
        <taxon>Bacilli</taxon>
        <taxon>Bacillales</taxon>
        <taxon>Paenibacillaceae</taxon>
        <taxon>Paenibacillus</taxon>
    </lineage>
</organism>
<dbReference type="AlphaFoldDB" id="A0AA96LGR3"/>
<dbReference type="Proteomes" id="UP001305702">
    <property type="component" value="Chromosome"/>
</dbReference>
<protein>
    <submittedName>
        <fullName evidence="8">Purine/pyrimidine permease</fullName>
    </submittedName>
</protein>
<keyword evidence="5 7" id="KW-1133">Transmembrane helix</keyword>
<feature type="transmembrane region" description="Helical" evidence="7">
    <location>
        <begin position="239"/>
        <end position="260"/>
    </location>
</feature>
<feature type="transmembrane region" description="Helical" evidence="7">
    <location>
        <begin position="319"/>
        <end position="340"/>
    </location>
</feature>
<evidence type="ECO:0000256" key="5">
    <source>
        <dbReference type="ARBA" id="ARBA00022989"/>
    </source>
</evidence>
<dbReference type="Pfam" id="PF00860">
    <property type="entry name" value="Xan_ur_permease"/>
    <property type="match status" value="1"/>
</dbReference>
<feature type="transmembrane region" description="Helical" evidence="7">
    <location>
        <begin position="162"/>
        <end position="185"/>
    </location>
</feature>
<accession>A0AA96LGR3</accession>
<evidence type="ECO:0000256" key="4">
    <source>
        <dbReference type="ARBA" id="ARBA00022692"/>
    </source>
</evidence>
<feature type="transmembrane region" description="Helical" evidence="7">
    <location>
        <begin position="49"/>
        <end position="68"/>
    </location>
</feature>
<feature type="transmembrane region" description="Helical" evidence="7">
    <location>
        <begin position="16"/>
        <end position="37"/>
    </location>
</feature>
<feature type="transmembrane region" description="Helical" evidence="7">
    <location>
        <begin position="74"/>
        <end position="92"/>
    </location>
</feature>
<evidence type="ECO:0000256" key="3">
    <source>
        <dbReference type="ARBA" id="ARBA00022448"/>
    </source>
</evidence>
<proteinExistence type="inferred from homology"/>
<dbReference type="EMBL" id="CP130318">
    <property type="protein sequence ID" value="WNQ11192.1"/>
    <property type="molecule type" value="Genomic_DNA"/>
</dbReference>
<evidence type="ECO:0000256" key="1">
    <source>
        <dbReference type="ARBA" id="ARBA00004141"/>
    </source>
</evidence>
<dbReference type="RefSeq" id="WP_315604968.1">
    <property type="nucleotide sequence ID" value="NZ_CP130318.1"/>
</dbReference>